<evidence type="ECO:0000256" key="1">
    <source>
        <dbReference type="SAM" id="MobiDB-lite"/>
    </source>
</evidence>
<feature type="compositionally biased region" description="Acidic residues" evidence="1">
    <location>
        <begin position="25"/>
        <end position="43"/>
    </location>
</feature>
<dbReference type="Proteomes" id="UP000011863">
    <property type="component" value="Chromosome"/>
</dbReference>
<feature type="chain" id="PRO_5038950710" description="VWFA domain-containing protein" evidence="2">
    <location>
        <begin position="25"/>
        <end position="589"/>
    </location>
</feature>
<evidence type="ECO:0000313" key="4">
    <source>
        <dbReference type="EMBL" id="BAN02738.1"/>
    </source>
</evidence>
<dbReference type="EMBL" id="AP012057">
    <property type="protein sequence ID" value="BAN02738.1"/>
    <property type="molecule type" value="Genomic_DNA"/>
</dbReference>
<feature type="compositionally biased region" description="Acidic residues" evidence="1">
    <location>
        <begin position="72"/>
        <end position="132"/>
    </location>
</feature>
<proteinExistence type="predicted"/>
<dbReference type="InterPro" id="IPR036465">
    <property type="entry name" value="vWFA_dom_sf"/>
</dbReference>
<name>A0A6C7EDN9_ILUCY</name>
<protein>
    <recommendedName>
        <fullName evidence="3">VWFA domain-containing protein</fullName>
    </recommendedName>
</protein>
<sequence>MKRSNVNKQLAALVALGVVFTACGGDDDGGDAEESAPTEEASEDGLFGDGGGGEGGDAEVDLVTEPAPPPDESIDAEAPIEEPSEEPADEPAEEPAEEQAAADDASLESTDDGLFGEEAPADEEAPDPGDIDSEARFDDNRFEDYGYRSFIDTDVDPLSTFALDVDTGSYSIARRWLDEGSLPPRESVRPEEFINAFDYDYDIPRSGLDISVDGGPSPFDDDNVLVRVGVQAEVVDDADRGDANLTFVIDTSGSMNRDDRLGLVKTSLSILVDELADDDTVAIVSYAGGASIVLEPTSVSDRDVILDALDDLDSTGGTNLQAGLALGYELARESFDDGGINRVVIASDGVANAGVTDPDQLAAMIRGDADNGIDLVTVGFGMGNFNDVTMEQLADQGDGFYAYVDTEDEAERLFEDELTSTLLIVAKDGKIQVEFDEDVVEAYRLIGFENRGVRDSDFRNDDVDAGELGAAHQVTAIYEIELARGVSVDDRAELGVVSLRWEDPESGDVVEIDEDIDMRDIEPNWADTPVDFQLATVVATFAEKLRDNPFADDIDLDDVASAAGRLADDIDTDEVDELADLIELAARLS</sequence>
<dbReference type="RefSeq" id="WP_015441985.1">
    <property type="nucleotide sequence ID" value="NC_020520.1"/>
</dbReference>
<feature type="region of interest" description="Disordered" evidence="1">
    <location>
        <begin position="21"/>
        <end position="137"/>
    </location>
</feature>
<feature type="signal peptide" evidence="2">
    <location>
        <begin position="1"/>
        <end position="24"/>
    </location>
</feature>
<dbReference type="PANTHER" id="PTHR10579">
    <property type="entry name" value="CALCIUM-ACTIVATED CHLORIDE CHANNEL REGULATOR"/>
    <property type="match status" value="1"/>
</dbReference>
<evidence type="ECO:0000313" key="5">
    <source>
        <dbReference type="Proteomes" id="UP000011863"/>
    </source>
</evidence>
<dbReference type="Pfam" id="PF12034">
    <property type="entry name" value="YfbK_C"/>
    <property type="match status" value="1"/>
</dbReference>
<dbReference type="Gene3D" id="3.40.50.410">
    <property type="entry name" value="von Willebrand factor, type A domain"/>
    <property type="match status" value="1"/>
</dbReference>
<dbReference type="Pfam" id="PF00092">
    <property type="entry name" value="VWA"/>
    <property type="match status" value="1"/>
</dbReference>
<dbReference type="InterPro" id="IPR021908">
    <property type="entry name" value="YfbK_C"/>
</dbReference>
<dbReference type="Pfam" id="PF12450">
    <property type="entry name" value="vWF_A"/>
    <property type="match status" value="1"/>
</dbReference>
<organism evidence="4 5">
    <name type="scientific">Ilumatobacter coccineus (strain NBRC 103263 / KCTC 29153 / YM16-304)</name>
    <dbReference type="NCBI Taxonomy" id="1313172"/>
    <lineage>
        <taxon>Bacteria</taxon>
        <taxon>Bacillati</taxon>
        <taxon>Actinomycetota</taxon>
        <taxon>Acidimicrobiia</taxon>
        <taxon>Acidimicrobiales</taxon>
        <taxon>Ilumatobacteraceae</taxon>
        <taxon>Ilumatobacter</taxon>
    </lineage>
</organism>
<dbReference type="PROSITE" id="PS51257">
    <property type="entry name" value="PROKAR_LIPOPROTEIN"/>
    <property type="match status" value="1"/>
</dbReference>
<evidence type="ECO:0000256" key="2">
    <source>
        <dbReference type="SAM" id="SignalP"/>
    </source>
</evidence>
<reference evidence="4 5" key="1">
    <citation type="journal article" date="2013" name="Int. J. Syst. Evol. Microbiol.">
        <title>Ilumatobacter nonamiense sp. nov. and Ilumatobacter coccineum sp. nov., isolated from seashore sand.</title>
        <authorList>
            <person name="Matsumoto A."/>
            <person name="Kasai H."/>
            <person name="Matsuo Y."/>
            <person name="Shizuri Y."/>
            <person name="Ichikawa N."/>
            <person name="Fujita N."/>
            <person name="Omura S."/>
            <person name="Takahashi Y."/>
        </authorList>
    </citation>
    <scope>NUCLEOTIDE SEQUENCE [LARGE SCALE GENOMIC DNA]</scope>
    <source>
        <strain evidence="5">NBRC 103263 / KCTC 29153 / YM16-304</strain>
    </source>
</reference>
<dbReference type="PROSITE" id="PS50234">
    <property type="entry name" value="VWFA"/>
    <property type="match status" value="1"/>
</dbReference>
<dbReference type="InterPro" id="IPR002035">
    <property type="entry name" value="VWF_A"/>
</dbReference>
<dbReference type="AlphaFoldDB" id="A0A6C7EDN9"/>
<keyword evidence="5" id="KW-1185">Reference proteome</keyword>
<accession>A0A6C7EDN9</accession>
<dbReference type="KEGG" id="aym:YM304_24240"/>
<dbReference type="SMART" id="SM00327">
    <property type="entry name" value="VWA"/>
    <property type="match status" value="1"/>
</dbReference>
<dbReference type="InterPro" id="IPR022156">
    <property type="entry name" value="Uncharacterised_YfbK_N"/>
</dbReference>
<evidence type="ECO:0000259" key="3">
    <source>
        <dbReference type="PROSITE" id="PS50234"/>
    </source>
</evidence>
<dbReference type="SUPFAM" id="SSF53300">
    <property type="entry name" value="vWA-like"/>
    <property type="match status" value="1"/>
</dbReference>
<dbReference type="InterPro" id="IPR051266">
    <property type="entry name" value="CLCR"/>
</dbReference>
<dbReference type="OrthoDB" id="9805121at2"/>
<feature type="domain" description="VWFA" evidence="3">
    <location>
        <begin position="244"/>
        <end position="422"/>
    </location>
</feature>
<dbReference type="PANTHER" id="PTHR10579:SF43">
    <property type="entry name" value="ZINC FINGER (C3HC4-TYPE RING FINGER) FAMILY PROTEIN"/>
    <property type="match status" value="1"/>
</dbReference>
<keyword evidence="2" id="KW-0732">Signal</keyword>
<gene>
    <name evidence="4" type="ORF">YM304_24240</name>
</gene>